<dbReference type="EMBL" id="KV878692">
    <property type="protein sequence ID" value="OJJ67895.1"/>
    <property type="molecule type" value="Genomic_DNA"/>
</dbReference>
<sequence length="77" mass="8561">MNFFDWILTPFGKATTPEPQDHIWDPQTVTMQQPAAPEAPSMNNSATASNSAEVSMRGGGEAGEMLRTHVFRVLLWR</sequence>
<protein>
    <submittedName>
        <fullName evidence="2">Uncharacterized protein</fullName>
    </submittedName>
</protein>
<reference evidence="3" key="1">
    <citation type="journal article" date="2017" name="Genome Biol.">
        <title>Comparative genomics reveals high biological diversity and specific adaptations in the industrially and medically important fungal genus Aspergillus.</title>
        <authorList>
            <person name="de Vries R.P."/>
            <person name="Riley R."/>
            <person name="Wiebenga A."/>
            <person name="Aguilar-Osorio G."/>
            <person name="Amillis S."/>
            <person name="Uchima C.A."/>
            <person name="Anderluh G."/>
            <person name="Asadollahi M."/>
            <person name="Askin M."/>
            <person name="Barry K."/>
            <person name="Battaglia E."/>
            <person name="Bayram O."/>
            <person name="Benocci T."/>
            <person name="Braus-Stromeyer S.A."/>
            <person name="Caldana C."/>
            <person name="Canovas D."/>
            <person name="Cerqueira G.C."/>
            <person name="Chen F."/>
            <person name="Chen W."/>
            <person name="Choi C."/>
            <person name="Clum A."/>
            <person name="Dos Santos R.A."/>
            <person name="Damasio A.R."/>
            <person name="Diallinas G."/>
            <person name="Emri T."/>
            <person name="Fekete E."/>
            <person name="Flipphi M."/>
            <person name="Freyberg S."/>
            <person name="Gallo A."/>
            <person name="Gournas C."/>
            <person name="Habgood R."/>
            <person name="Hainaut M."/>
            <person name="Harispe M.L."/>
            <person name="Henrissat B."/>
            <person name="Hilden K.S."/>
            <person name="Hope R."/>
            <person name="Hossain A."/>
            <person name="Karabika E."/>
            <person name="Karaffa L."/>
            <person name="Karanyi Z."/>
            <person name="Krasevec N."/>
            <person name="Kuo A."/>
            <person name="Kusch H."/>
            <person name="LaButti K."/>
            <person name="Lagendijk E.L."/>
            <person name="Lapidus A."/>
            <person name="Levasseur A."/>
            <person name="Lindquist E."/>
            <person name="Lipzen A."/>
            <person name="Logrieco A.F."/>
            <person name="MacCabe A."/>
            <person name="Maekelae M.R."/>
            <person name="Malavazi I."/>
            <person name="Melin P."/>
            <person name="Meyer V."/>
            <person name="Mielnichuk N."/>
            <person name="Miskei M."/>
            <person name="Molnar A.P."/>
            <person name="Mule G."/>
            <person name="Ngan C.Y."/>
            <person name="Orejas M."/>
            <person name="Orosz E."/>
            <person name="Ouedraogo J.P."/>
            <person name="Overkamp K.M."/>
            <person name="Park H.-S."/>
            <person name="Perrone G."/>
            <person name="Piumi F."/>
            <person name="Punt P.J."/>
            <person name="Ram A.F."/>
            <person name="Ramon A."/>
            <person name="Rauscher S."/>
            <person name="Record E."/>
            <person name="Riano-Pachon D.M."/>
            <person name="Robert V."/>
            <person name="Roehrig J."/>
            <person name="Ruller R."/>
            <person name="Salamov A."/>
            <person name="Salih N.S."/>
            <person name="Samson R.A."/>
            <person name="Sandor E."/>
            <person name="Sanguinetti M."/>
            <person name="Schuetze T."/>
            <person name="Sepcic K."/>
            <person name="Shelest E."/>
            <person name="Sherlock G."/>
            <person name="Sophianopoulou V."/>
            <person name="Squina F.M."/>
            <person name="Sun H."/>
            <person name="Susca A."/>
            <person name="Todd R.B."/>
            <person name="Tsang A."/>
            <person name="Unkles S.E."/>
            <person name="van de Wiele N."/>
            <person name="van Rossen-Uffink D."/>
            <person name="Oliveira J.V."/>
            <person name="Vesth T.C."/>
            <person name="Visser J."/>
            <person name="Yu J.-H."/>
            <person name="Zhou M."/>
            <person name="Andersen M.R."/>
            <person name="Archer D.B."/>
            <person name="Baker S.E."/>
            <person name="Benoit I."/>
            <person name="Brakhage A.A."/>
            <person name="Braus G.H."/>
            <person name="Fischer R."/>
            <person name="Frisvad J.C."/>
            <person name="Goldman G.H."/>
            <person name="Houbraken J."/>
            <person name="Oakley B."/>
            <person name="Pocsi I."/>
            <person name="Scazzocchio C."/>
            <person name="Seiboth B."/>
            <person name="vanKuyk P.A."/>
            <person name="Wortman J."/>
            <person name="Dyer P.S."/>
            <person name="Grigoriev I.V."/>
        </authorList>
    </citation>
    <scope>NUCLEOTIDE SEQUENCE [LARGE SCALE GENOMIC DNA]</scope>
    <source>
        <strain evidence="3">CBS 101740 / IMI 381727 / IBT 21946</strain>
    </source>
</reference>
<keyword evidence="3" id="KW-1185">Reference proteome</keyword>
<feature type="compositionally biased region" description="Low complexity" evidence="1">
    <location>
        <begin position="43"/>
        <end position="52"/>
    </location>
</feature>
<organism evidence="2 3">
    <name type="scientific">Aspergillus brasiliensis (strain CBS 101740 / IMI 381727 / IBT 21946)</name>
    <dbReference type="NCBI Taxonomy" id="767769"/>
    <lineage>
        <taxon>Eukaryota</taxon>
        <taxon>Fungi</taxon>
        <taxon>Dikarya</taxon>
        <taxon>Ascomycota</taxon>
        <taxon>Pezizomycotina</taxon>
        <taxon>Eurotiomycetes</taxon>
        <taxon>Eurotiomycetidae</taxon>
        <taxon>Eurotiales</taxon>
        <taxon>Aspergillaceae</taxon>
        <taxon>Aspergillus</taxon>
        <taxon>Aspergillus subgen. Circumdati</taxon>
    </lineage>
</organism>
<dbReference type="AlphaFoldDB" id="A0A1L9U887"/>
<dbReference type="VEuPathDB" id="FungiDB:ASPBRDRAFT_199598"/>
<dbReference type="OMA" id="FFDWILT"/>
<proteinExistence type="predicted"/>
<name>A0A1L9U887_ASPBC</name>
<accession>A0A1L9U887</accession>
<evidence type="ECO:0000313" key="2">
    <source>
        <dbReference type="EMBL" id="OJJ67895.1"/>
    </source>
</evidence>
<dbReference type="Proteomes" id="UP000184499">
    <property type="component" value="Unassembled WGS sequence"/>
</dbReference>
<evidence type="ECO:0000313" key="3">
    <source>
        <dbReference type="Proteomes" id="UP000184499"/>
    </source>
</evidence>
<feature type="region of interest" description="Disordered" evidence="1">
    <location>
        <begin position="32"/>
        <end position="59"/>
    </location>
</feature>
<evidence type="ECO:0000256" key="1">
    <source>
        <dbReference type="SAM" id="MobiDB-lite"/>
    </source>
</evidence>
<dbReference type="GeneID" id="93573832"/>
<gene>
    <name evidence="2" type="ORF">ASPBRDRAFT_199598</name>
</gene>
<dbReference type="RefSeq" id="XP_067475144.1">
    <property type="nucleotide sequence ID" value="XM_067621344.1"/>
</dbReference>
<dbReference type="OrthoDB" id="4153865at2759"/>